<gene>
    <name evidence="1" type="ORF">H1P_70036</name>
</gene>
<reference evidence="1 2" key="1">
    <citation type="submission" date="2019-01" db="EMBL/GenBank/DDBJ databases">
        <authorList>
            <person name="Brito A."/>
        </authorList>
    </citation>
    <scope>NUCLEOTIDE SEQUENCE [LARGE SCALE GENOMIC DNA]</scope>
    <source>
        <strain evidence="1">1</strain>
    </source>
</reference>
<sequence length="44" mass="5040">MGKNGNPELREFYNLKAKEVAKAIAIVQENQQELINKWKTIHSG</sequence>
<dbReference type="AlphaFoldDB" id="A0A563W3L6"/>
<proteinExistence type="predicted"/>
<dbReference type="Proteomes" id="UP000320055">
    <property type="component" value="Unassembled WGS sequence"/>
</dbReference>
<organism evidence="1 2">
    <name type="scientific">Hyella patelloides LEGE 07179</name>
    <dbReference type="NCBI Taxonomy" id="945734"/>
    <lineage>
        <taxon>Bacteria</taxon>
        <taxon>Bacillati</taxon>
        <taxon>Cyanobacteriota</taxon>
        <taxon>Cyanophyceae</taxon>
        <taxon>Pleurocapsales</taxon>
        <taxon>Hyellaceae</taxon>
        <taxon>Hyella</taxon>
    </lineage>
</organism>
<evidence type="ECO:0000313" key="2">
    <source>
        <dbReference type="Proteomes" id="UP000320055"/>
    </source>
</evidence>
<keyword evidence="2" id="KW-1185">Reference proteome</keyword>
<dbReference type="EMBL" id="CAACVJ010000667">
    <property type="protein sequence ID" value="VEP18153.1"/>
    <property type="molecule type" value="Genomic_DNA"/>
</dbReference>
<evidence type="ECO:0000313" key="1">
    <source>
        <dbReference type="EMBL" id="VEP18153.1"/>
    </source>
</evidence>
<name>A0A563W3L6_9CYAN</name>
<accession>A0A563W3L6</accession>
<protein>
    <submittedName>
        <fullName evidence="1">Uncharacterized protein</fullName>
    </submittedName>
</protein>